<organism evidence="1 2">
    <name type="scientific">Heterorhabditis bacteriophora</name>
    <name type="common">Entomopathogenic nematode worm</name>
    <dbReference type="NCBI Taxonomy" id="37862"/>
    <lineage>
        <taxon>Eukaryota</taxon>
        <taxon>Metazoa</taxon>
        <taxon>Ecdysozoa</taxon>
        <taxon>Nematoda</taxon>
        <taxon>Chromadorea</taxon>
        <taxon>Rhabditida</taxon>
        <taxon>Rhabditina</taxon>
        <taxon>Rhabditomorpha</taxon>
        <taxon>Strongyloidea</taxon>
        <taxon>Heterorhabditidae</taxon>
        <taxon>Heterorhabditis</taxon>
    </lineage>
</organism>
<evidence type="ECO:0000313" key="1">
    <source>
        <dbReference type="Proteomes" id="UP000095283"/>
    </source>
</evidence>
<sequence>MSTRPQRRTSRWFANTHSRPQLFGYSPVTPSAVLSAYDSERHNCSLLLTDYSPHRAHYRSPCWGGPFPAAVQRWDDPWQIQKSNNLIETHLRLYRSQKAEKRYLIVAAENVHQATASYITLVRQHSQPPHNILAQLFGYSPVTPSAVLSAYDSERHNCSLLLTDYSPHRAHYRSPCWGGPFPAAVQRWDDPWQAGASP</sequence>
<evidence type="ECO:0000313" key="2">
    <source>
        <dbReference type="WBParaSite" id="Hba_14171"/>
    </source>
</evidence>
<reference evidence="2" key="1">
    <citation type="submission" date="2016-11" db="UniProtKB">
        <authorList>
            <consortium name="WormBaseParasite"/>
        </authorList>
    </citation>
    <scope>IDENTIFICATION</scope>
</reference>
<dbReference type="AlphaFoldDB" id="A0A1I7X942"/>
<accession>A0A1I7X942</accession>
<dbReference type="Proteomes" id="UP000095283">
    <property type="component" value="Unplaced"/>
</dbReference>
<proteinExistence type="predicted"/>
<dbReference type="WBParaSite" id="Hba_14171">
    <property type="protein sequence ID" value="Hba_14171"/>
    <property type="gene ID" value="Hba_14171"/>
</dbReference>
<protein>
    <submittedName>
        <fullName evidence="2">Sema domain-containing protein</fullName>
    </submittedName>
</protein>
<name>A0A1I7X942_HETBA</name>
<keyword evidence="1" id="KW-1185">Reference proteome</keyword>